<evidence type="ECO:0000313" key="10">
    <source>
        <dbReference type="Proteomes" id="UP000236584"/>
    </source>
</evidence>
<proteinExistence type="inferred from homology"/>
<dbReference type="InterPro" id="IPR035906">
    <property type="entry name" value="MetI-like_sf"/>
</dbReference>
<dbReference type="GO" id="GO:0055085">
    <property type="term" value="P:transmembrane transport"/>
    <property type="evidence" value="ECO:0007669"/>
    <property type="project" value="InterPro"/>
</dbReference>
<dbReference type="Gene3D" id="1.10.3720.10">
    <property type="entry name" value="MetI-like"/>
    <property type="match status" value="1"/>
</dbReference>
<evidence type="ECO:0000256" key="6">
    <source>
        <dbReference type="ARBA" id="ARBA00023136"/>
    </source>
</evidence>
<evidence type="ECO:0000256" key="2">
    <source>
        <dbReference type="ARBA" id="ARBA00022448"/>
    </source>
</evidence>
<dbReference type="PANTHER" id="PTHR30151:SF38">
    <property type="entry name" value="ALIPHATIC SULFONATES TRANSPORT PERMEASE PROTEIN SSUC-RELATED"/>
    <property type="match status" value="1"/>
</dbReference>
<evidence type="ECO:0000256" key="4">
    <source>
        <dbReference type="ARBA" id="ARBA00022692"/>
    </source>
</evidence>
<evidence type="ECO:0000256" key="5">
    <source>
        <dbReference type="ARBA" id="ARBA00022989"/>
    </source>
</evidence>
<feature type="transmembrane region" description="Helical" evidence="7">
    <location>
        <begin position="248"/>
        <end position="267"/>
    </location>
</feature>
<dbReference type="Pfam" id="PF00528">
    <property type="entry name" value="BPD_transp_1"/>
    <property type="match status" value="1"/>
</dbReference>
<evidence type="ECO:0000256" key="7">
    <source>
        <dbReference type="RuleBase" id="RU363032"/>
    </source>
</evidence>
<evidence type="ECO:0000313" key="9">
    <source>
        <dbReference type="EMBL" id="AUV84168.1"/>
    </source>
</evidence>
<protein>
    <recommendedName>
        <fullName evidence="8">ABC transmembrane type-1 domain-containing protein</fullName>
    </recommendedName>
</protein>
<dbReference type="AlphaFoldDB" id="A0A2I8VQH4"/>
<name>A0A2I8VQH4_9EURY</name>
<dbReference type="InterPro" id="IPR000515">
    <property type="entry name" value="MetI-like"/>
</dbReference>
<dbReference type="SUPFAM" id="SSF161098">
    <property type="entry name" value="MetI-like"/>
    <property type="match status" value="1"/>
</dbReference>
<feature type="domain" description="ABC transmembrane type-1" evidence="8">
    <location>
        <begin position="86"/>
        <end position="266"/>
    </location>
</feature>
<accession>A0A2I8VQH4</accession>
<organism evidence="9 10">
    <name type="scientific">Salinigranum rubrum</name>
    <dbReference type="NCBI Taxonomy" id="755307"/>
    <lineage>
        <taxon>Archaea</taxon>
        <taxon>Methanobacteriati</taxon>
        <taxon>Methanobacteriota</taxon>
        <taxon>Stenosarchaea group</taxon>
        <taxon>Halobacteria</taxon>
        <taxon>Halobacteriales</taxon>
        <taxon>Haloferacaceae</taxon>
        <taxon>Salinigranum</taxon>
    </lineage>
</organism>
<comment type="similarity">
    <text evidence="7">Belongs to the binding-protein-dependent transport system permease family.</text>
</comment>
<feature type="transmembrane region" description="Helical" evidence="7">
    <location>
        <begin position="124"/>
        <end position="146"/>
    </location>
</feature>
<dbReference type="PROSITE" id="PS50928">
    <property type="entry name" value="ABC_TM1"/>
    <property type="match status" value="1"/>
</dbReference>
<feature type="transmembrane region" description="Helical" evidence="7">
    <location>
        <begin position="37"/>
        <end position="57"/>
    </location>
</feature>
<evidence type="ECO:0000256" key="1">
    <source>
        <dbReference type="ARBA" id="ARBA00004651"/>
    </source>
</evidence>
<sequence>MKRFKPVCVSLSSEMSQDTRDGLVYTLARIRLTDSRVIFVESAIVVVLSWTLAAHIFDITNVISEPTAIGAVMYELVVTREFLDHLVPTLRRTVYGLLVTIVIGTALGIAMGMREWVEKVFQDYVTVGLAMPGLFIAIFTAMWFGISDVTPTVAAAIISFPFLTQQVYEGVRNIDNDILQMSSSFGVSNWRAMRRTVIPAVMPEWFAGTRYSLAIVWKTVTLTELVAASDGIGWIIRSQLERLDFTGAMAWTMLFVVVILTVEYGIVQQLENRIFKWRQEVSGVMAL</sequence>
<geneLocation type="plasmid" evidence="9">
    <name>unnamed1</name>
</geneLocation>
<dbReference type="CDD" id="cd06261">
    <property type="entry name" value="TM_PBP2"/>
    <property type="match status" value="1"/>
</dbReference>
<keyword evidence="5 7" id="KW-1133">Transmembrane helix</keyword>
<evidence type="ECO:0000259" key="8">
    <source>
        <dbReference type="PROSITE" id="PS50928"/>
    </source>
</evidence>
<keyword evidence="3" id="KW-1003">Cell membrane</keyword>
<dbReference type="Proteomes" id="UP000236584">
    <property type="component" value="Plasmid unnamed1"/>
</dbReference>
<keyword evidence="2 7" id="KW-0813">Transport</keyword>
<evidence type="ECO:0000256" key="3">
    <source>
        <dbReference type="ARBA" id="ARBA00022475"/>
    </source>
</evidence>
<keyword evidence="9" id="KW-0614">Plasmid</keyword>
<keyword evidence="4 7" id="KW-0812">Transmembrane</keyword>
<feature type="transmembrane region" description="Helical" evidence="7">
    <location>
        <begin position="93"/>
        <end position="112"/>
    </location>
</feature>
<dbReference type="EMBL" id="CP026310">
    <property type="protein sequence ID" value="AUV84168.1"/>
    <property type="molecule type" value="Genomic_DNA"/>
</dbReference>
<dbReference type="KEGG" id="srub:C2R22_21585"/>
<reference evidence="9 10" key="1">
    <citation type="submission" date="2018-01" db="EMBL/GenBank/DDBJ databases">
        <title>Complete genome sequence of Salinigranum rubrum GX10T, an extremely halophilic archaeon isolated from a marine solar saltern.</title>
        <authorList>
            <person name="Han S."/>
        </authorList>
    </citation>
    <scope>NUCLEOTIDE SEQUENCE [LARGE SCALE GENOMIC DNA]</scope>
    <source>
        <strain evidence="9 10">GX10</strain>
        <plasmid evidence="10">Plasmid unnamed1</plasmid>
    </source>
</reference>
<keyword evidence="6 7" id="KW-0472">Membrane</keyword>
<dbReference type="PANTHER" id="PTHR30151">
    <property type="entry name" value="ALKANE SULFONATE ABC TRANSPORTER-RELATED, MEMBRANE SUBUNIT"/>
    <property type="match status" value="1"/>
</dbReference>
<keyword evidence="10" id="KW-1185">Reference proteome</keyword>
<gene>
    <name evidence="9" type="ORF">C2R22_21585</name>
</gene>
<dbReference type="GO" id="GO:0005886">
    <property type="term" value="C:plasma membrane"/>
    <property type="evidence" value="ECO:0007669"/>
    <property type="project" value="UniProtKB-SubCell"/>
</dbReference>
<comment type="subcellular location">
    <subcellularLocation>
        <location evidence="1 7">Cell membrane</location>
        <topology evidence="1 7">Multi-pass membrane protein</topology>
    </subcellularLocation>
</comment>